<proteinExistence type="predicted"/>
<keyword evidence="1" id="KW-1133">Transmembrane helix</keyword>
<organism evidence="2 4">
    <name type="scientific">Methanobacterium veterum</name>
    <dbReference type="NCBI Taxonomy" id="408577"/>
    <lineage>
        <taxon>Archaea</taxon>
        <taxon>Methanobacteriati</taxon>
        <taxon>Methanobacteriota</taxon>
        <taxon>Methanomada group</taxon>
        <taxon>Methanobacteria</taxon>
        <taxon>Methanobacteriales</taxon>
        <taxon>Methanobacteriaceae</taxon>
        <taxon>Methanobacterium</taxon>
    </lineage>
</organism>
<dbReference type="EMBL" id="JAPVER010000020">
    <property type="protein sequence ID" value="MCZ3365452.1"/>
    <property type="molecule type" value="Genomic_DNA"/>
</dbReference>
<accession>A0A9E4ZTP5</accession>
<dbReference type="Proteomes" id="UP001074446">
    <property type="component" value="Unassembled WGS sequence"/>
</dbReference>
<reference evidence="2" key="1">
    <citation type="submission" date="2022-12" db="EMBL/GenBank/DDBJ databases">
        <title>Reclassification of two methanogenic archaea species isolated from the Kolyma lowland permafrost.</title>
        <authorList>
            <person name="Trubitsyn V.E."/>
            <person name="Rivkina E.M."/>
            <person name="Shcherbakova V.A."/>
        </authorList>
    </citation>
    <scope>NUCLEOTIDE SEQUENCE</scope>
    <source>
        <strain evidence="2">M2</strain>
        <strain evidence="3">MK4</strain>
    </source>
</reference>
<evidence type="ECO:0000313" key="4">
    <source>
        <dbReference type="Proteomes" id="UP001068021"/>
    </source>
</evidence>
<evidence type="ECO:0000313" key="3">
    <source>
        <dbReference type="EMBL" id="MCZ3373203.1"/>
    </source>
</evidence>
<evidence type="ECO:0000313" key="2">
    <source>
        <dbReference type="EMBL" id="MCZ3365452.1"/>
    </source>
</evidence>
<gene>
    <name evidence="3" type="ORF">O3H35_11210</name>
    <name evidence="2" type="ORF">O3H54_06110</name>
</gene>
<dbReference type="RefSeq" id="WP_048081610.1">
    <property type="nucleotide sequence ID" value="NZ_JAPVER010000020.1"/>
</dbReference>
<name>A0A9E4ZTP5_9EURY</name>
<comment type="caution">
    <text evidence="2">The sequence shown here is derived from an EMBL/GenBank/DDBJ whole genome shotgun (WGS) entry which is preliminary data.</text>
</comment>
<dbReference type="AlphaFoldDB" id="A0A9E4ZTP5"/>
<keyword evidence="1" id="KW-0472">Membrane</keyword>
<dbReference type="Proteomes" id="UP001068021">
    <property type="component" value="Unassembled WGS sequence"/>
</dbReference>
<sequence>MRKIVKLAIVGIIMALFVLFLAFFAIYEDNLVGRGQYQNVSDATGNIELPLIEKGIQNLDAVNMASIMLAKGSMLKLAGYNQFFRT</sequence>
<evidence type="ECO:0000256" key="1">
    <source>
        <dbReference type="SAM" id="Phobius"/>
    </source>
</evidence>
<feature type="transmembrane region" description="Helical" evidence="1">
    <location>
        <begin position="7"/>
        <end position="27"/>
    </location>
</feature>
<dbReference type="EMBL" id="JAPVES010000030">
    <property type="protein sequence ID" value="MCZ3373203.1"/>
    <property type="molecule type" value="Genomic_DNA"/>
</dbReference>
<protein>
    <submittedName>
        <fullName evidence="2">Uncharacterized protein</fullName>
    </submittedName>
</protein>
<keyword evidence="4" id="KW-1185">Reference proteome</keyword>
<keyword evidence="1" id="KW-0812">Transmembrane</keyword>